<dbReference type="STRING" id="1218507.JF74_13020"/>
<feature type="transmembrane region" description="Helical" evidence="1">
    <location>
        <begin position="268"/>
        <end position="291"/>
    </location>
</feature>
<accession>A0A0F4LBI9</accession>
<keyword evidence="1" id="KW-0812">Transmembrane</keyword>
<dbReference type="RefSeq" id="WP_046325260.1">
    <property type="nucleotide sequence ID" value="NZ_JBHTMT010000005.1"/>
</dbReference>
<reference evidence="2 3" key="1">
    <citation type="submission" date="2015-01" db="EMBL/GenBank/DDBJ databases">
        <title>Comparative genomics of the lactic acid bacteria isolated from the honey bee gut.</title>
        <authorList>
            <person name="Ellegaard K.M."/>
            <person name="Tamarit D."/>
            <person name="Javelind E."/>
            <person name="Olofsson T."/>
            <person name="Andersson S.G."/>
            <person name="Vasquez A."/>
        </authorList>
    </citation>
    <scope>NUCLEOTIDE SEQUENCE [LARGE SCALE GENOMIC DNA]</scope>
    <source>
        <strain evidence="2 3">Hma8</strain>
    </source>
</reference>
<feature type="transmembrane region" description="Helical" evidence="1">
    <location>
        <begin position="298"/>
        <end position="319"/>
    </location>
</feature>
<dbReference type="PATRIC" id="fig|1218507.3.peg.1484"/>
<keyword evidence="1" id="KW-0472">Membrane</keyword>
<sequence>MSSYFSLQLKKVTKHNLSIISLVILLLISFGLLYMKSTQLMGTGSLKGDAQGQIAMKKQALQADCQALKRYSPQGKSYKAIEKDIKQTEIGLRKDQAFVDNINHNHWKRVYETKLKREQKGKLTDLSADERDGHKSVILRLKYLIAHPMPYESDSAVTGIQFLLDLNENYWPVLFSLVMIFILTYLFTSSYKNGLDISTVLPINRLQSTLTNNIAGLVVVSFIFLLLNLLVFGGAASIFGIGRSDYPYIIHHLVSDHLVPGIVPTAKLLPQAVILQLLNFIFMVLLVQLIAKIFHNQLPTLLVSLLFLLGGHFVTVFIIPLEKIAQWLPGTYLGVLNIVSNQTAYTMDNSAINFSNGVFTLILSSILLLLLVFLIDRFTTVAHRNGRLA</sequence>
<proteinExistence type="predicted"/>
<organism evidence="2 3">
    <name type="scientific">Lactobacillus melliventris</name>
    <dbReference type="NCBI Taxonomy" id="1218507"/>
    <lineage>
        <taxon>Bacteria</taxon>
        <taxon>Bacillati</taxon>
        <taxon>Bacillota</taxon>
        <taxon>Bacilli</taxon>
        <taxon>Lactobacillales</taxon>
        <taxon>Lactobacillaceae</taxon>
        <taxon>Lactobacillus</taxon>
    </lineage>
</organism>
<feature type="transmembrane region" description="Helical" evidence="1">
    <location>
        <begin position="16"/>
        <end position="35"/>
    </location>
</feature>
<dbReference type="Proteomes" id="UP000033531">
    <property type="component" value="Unassembled WGS sequence"/>
</dbReference>
<dbReference type="EMBL" id="JXLI01000011">
    <property type="protein sequence ID" value="KJY56222.1"/>
    <property type="molecule type" value="Genomic_DNA"/>
</dbReference>
<keyword evidence="1" id="KW-1133">Transmembrane helix</keyword>
<feature type="transmembrane region" description="Helical" evidence="1">
    <location>
        <begin position="214"/>
        <end position="239"/>
    </location>
</feature>
<feature type="transmembrane region" description="Helical" evidence="1">
    <location>
        <begin position="357"/>
        <end position="375"/>
    </location>
</feature>
<dbReference type="AlphaFoldDB" id="A0A0F4LBI9"/>
<dbReference type="HOGENOM" id="CLU_058398_0_0_9"/>
<name>A0A0F4LBI9_9LACO</name>
<dbReference type="OrthoDB" id="2291222at2"/>
<evidence type="ECO:0000313" key="3">
    <source>
        <dbReference type="Proteomes" id="UP000033531"/>
    </source>
</evidence>
<evidence type="ECO:0000256" key="1">
    <source>
        <dbReference type="SAM" id="Phobius"/>
    </source>
</evidence>
<feature type="transmembrane region" description="Helical" evidence="1">
    <location>
        <begin position="170"/>
        <end position="188"/>
    </location>
</feature>
<comment type="caution">
    <text evidence="2">The sequence shown here is derived from an EMBL/GenBank/DDBJ whole genome shotgun (WGS) entry which is preliminary data.</text>
</comment>
<gene>
    <name evidence="2" type="ORF">JF74_13020</name>
</gene>
<evidence type="ECO:0000313" key="2">
    <source>
        <dbReference type="EMBL" id="KJY56222.1"/>
    </source>
</evidence>
<protein>
    <submittedName>
        <fullName evidence="2">Uncharacterized protein</fullName>
    </submittedName>
</protein>